<dbReference type="InterPro" id="IPR021456">
    <property type="entry name" value="DUF3107"/>
</dbReference>
<proteinExistence type="predicted"/>
<sequence length="78" mass="8358">MDVRIGIAQSVKELEVELGDGVERDAVLEEIDQALKAADGVLWLTDRKGRRVGVPVAKVAYVEIGAPATERRVGFGAP</sequence>
<dbReference type="EMBL" id="JBHLYQ010000061">
    <property type="protein sequence ID" value="MFC0081976.1"/>
    <property type="molecule type" value="Genomic_DNA"/>
</dbReference>
<reference evidence="1 2" key="1">
    <citation type="submission" date="2024-09" db="EMBL/GenBank/DDBJ databases">
        <authorList>
            <person name="Sun Q."/>
            <person name="Mori K."/>
        </authorList>
    </citation>
    <scope>NUCLEOTIDE SEQUENCE [LARGE SCALE GENOMIC DNA]</scope>
    <source>
        <strain evidence="1 2">JCM 15389</strain>
    </source>
</reference>
<evidence type="ECO:0000313" key="2">
    <source>
        <dbReference type="Proteomes" id="UP001589788"/>
    </source>
</evidence>
<dbReference type="Proteomes" id="UP001589788">
    <property type="component" value="Unassembled WGS sequence"/>
</dbReference>
<gene>
    <name evidence="1" type="ORF">ACFFRE_07420</name>
</gene>
<name>A0ABV6C2Q8_9ACTN</name>
<accession>A0ABV6C2Q8</accession>
<dbReference type="Pfam" id="PF11305">
    <property type="entry name" value="DUF3107"/>
    <property type="match status" value="1"/>
</dbReference>
<protein>
    <submittedName>
        <fullName evidence="1">DUF3107 domain-containing protein</fullName>
    </submittedName>
</protein>
<comment type="caution">
    <text evidence="1">The sequence shown here is derived from an EMBL/GenBank/DDBJ whole genome shotgun (WGS) entry which is preliminary data.</text>
</comment>
<evidence type="ECO:0000313" key="1">
    <source>
        <dbReference type="EMBL" id="MFC0081976.1"/>
    </source>
</evidence>
<keyword evidence="2" id="KW-1185">Reference proteome</keyword>
<organism evidence="1 2">
    <name type="scientific">Aciditerrimonas ferrireducens</name>
    <dbReference type="NCBI Taxonomy" id="667306"/>
    <lineage>
        <taxon>Bacteria</taxon>
        <taxon>Bacillati</taxon>
        <taxon>Actinomycetota</taxon>
        <taxon>Acidimicrobiia</taxon>
        <taxon>Acidimicrobiales</taxon>
        <taxon>Acidimicrobiaceae</taxon>
        <taxon>Aciditerrimonas</taxon>
    </lineage>
</organism>
<dbReference type="RefSeq" id="WP_377789328.1">
    <property type="nucleotide sequence ID" value="NZ_JBHLYQ010000061.1"/>
</dbReference>